<evidence type="ECO:0000313" key="3">
    <source>
        <dbReference type="Proteomes" id="UP001200557"/>
    </source>
</evidence>
<proteinExistence type="predicted"/>
<evidence type="ECO:0000313" key="2">
    <source>
        <dbReference type="EMBL" id="MCF2871683.1"/>
    </source>
</evidence>
<evidence type="ECO:0000256" key="1">
    <source>
        <dbReference type="SAM" id="SignalP"/>
    </source>
</evidence>
<dbReference type="RefSeq" id="WP_235225986.1">
    <property type="nucleotide sequence ID" value="NZ_JAKGAQ010000002.1"/>
</dbReference>
<reference evidence="2 3" key="1">
    <citation type="submission" date="2022-01" db="EMBL/GenBank/DDBJ databases">
        <title>Octadecabacter sp. nov., isolated from a marine alga.</title>
        <authorList>
            <person name="Jin M.S."/>
            <person name="Kim H.M."/>
            <person name="Han D.M."/>
            <person name="Jung J.J."/>
            <person name="Jeon C.O."/>
        </authorList>
    </citation>
    <scope>NUCLEOTIDE SEQUENCE [LARGE SCALE GENOMIC DNA]</scope>
    <source>
        <strain evidence="2 3">G9-8</strain>
    </source>
</reference>
<gene>
    <name evidence="2" type="ORF">L0664_11455</name>
</gene>
<name>A0ABS9D047_9RHOB</name>
<comment type="caution">
    <text evidence="2">The sequence shown here is derived from an EMBL/GenBank/DDBJ whole genome shotgun (WGS) entry which is preliminary data.</text>
</comment>
<organism evidence="2 3">
    <name type="scientific">Octadecabacter dasysiphoniae</name>
    <dbReference type="NCBI Taxonomy" id="2909341"/>
    <lineage>
        <taxon>Bacteria</taxon>
        <taxon>Pseudomonadati</taxon>
        <taxon>Pseudomonadota</taxon>
        <taxon>Alphaproteobacteria</taxon>
        <taxon>Rhodobacterales</taxon>
        <taxon>Roseobacteraceae</taxon>
        <taxon>Octadecabacter</taxon>
    </lineage>
</organism>
<keyword evidence="3" id="KW-1185">Reference proteome</keyword>
<protein>
    <recommendedName>
        <fullName evidence="4">Lipoprotein</fullName>
    </recommendedName>
</protein>
<dbReference type="EMBL" id="JAKGAQ010000002">
    <property type="protein sequence ID" value="MCF2871683.1"/>
    <property type="molecule type" value="Genomic_DNA"/>
</dbReference>
<feature type="signal peptide" evidence="1">
    <location>
        <begin position="1"/>
        <end position="25"/>
    </location>
</feature>
<evidence type="ECO:0008006" key="4">
    <source>
        <dbReference type="Google" id="ProtNLM"/>
    </source>
</evidence>
<accession>A0ABS9D047</accession>
<keyword evidence="1" id="KW-0732">Signal</keyword>
<sequence length="178" mass="19415">MRMLPLFIFAPLMGCTSLVMSTVVALDDLDPMTADPAGFEVALDIPDPLGLVKNSTEFQFTATRGETGDVSGGEYTLLETTTPDGHRVYRIPQNAVEDIRAIQKDAATWQATGDNALSVGVNLDFCRTTQDPLPDDLRFSIFIRLAQDAPLLPLVRNSRVTEVIEAEALNELDMCADP</sequence>
<dbReference type="Proteomes" id="UP001200557">
    <property type="component" value="Unassembled WGS sequence"/>
</dbReference>
<feature type="chain" id="PRO_5046033801" description="Lipoprotein" evidence="1">
    <location>
        <begin position="26"/>
        <end position="178"/>
    </location>
</feature>